<gene>
    <name evidence="6" type="primary">sdrD_4</name>
    <name evidence="6" type="ORF">Poly51_45720</name>
</gene>
<dbReference type="InterPro" id="IPR018391">
    <property type="entry name" value="PQQ_b-propeller_rpt"/>
</dbReference>
<dbReference type="Gene3D" id="2.130.10.10">
    <property type="entry name" value="YVTN repeat-like/Quinoprotein amine dehydrogenase"/>
    <property type="match status" value="6"/>
</dbReference>
<evidence type="ECO:0000256" key="1">
    <source>
        <dbReference type="ARBA" id="ARBA00004613"/>
    </source>
</evidence>
<dbReference type="InterPro" id="IPR019405">
    <property type="entry name" value="Lactonase_7-beta_prop"/>
</dbReference>
<dbReference type="InterPro" id="IPR036439">
    <property type="entry name" value="Dockerin_dom_sf"/>
</dbReference>
<dbReference type="InterPro" id="IPR015943">
    <property type="entry name" value="WD40/YVTN_repeat-like_dom_sf"/>
</dbReference>
<feature type="compositionally biased region" description="Acidic residues" evidence="4">
    <location>
        <begin position="3072"/>
        <end position="3081"/>
    </location>
</feature>
<dbReference type="Gene3D" id="1.10.1330.10">
    <property type="entry name" value="Dockerin domain"/>
    <property type="match status" value="1"/>
</dbReference>
<dbReference type="InterPro" id="IPR011042">
    <property type="entry name" value="6-blade_b-propeller_TolB-like"/>
</dbReference>
<evidence type="ECO:0000313" key="6">
    <source>
        <dbReference type="EMBL" id="TWU48671.1"/>
    </source>
</evidence>
<dbReference type="InterPro" id="IPR013783">
    <property type="entry name" value="Ig-like_fold"/>
</dbReference>
<keyword evidence="7" id="KW-1185">Reference proteome</keyword>
<dbReference type="SUPFAM" id="SSF82171">
    <property type="entry name" value="DPP6 N-terminal domain-like"/>
    <property type="match status" value="2"/>
</dbReference>
<dbReference type="InterPro" id="IPR011048">
    <property type="entry name" value="Haem_d1_sf"/>
</dbReference>
<evidence type="ECO:0000313" key="7">
    <source>
        <dbReference type="Proteomes" id="UP000318288"/>
    </source>
</evidence>
<dbReference type="SUPFAM" id="SSF50969">
    <property type="entry name" value="YVTN repeat-like/Quinoprotein amine dehydrogenase"/>
    <property type="match status" value="1"/>
</dbReference>
<evidence type="ECO:0000256" key="3">
    <source>
        <dbReference type="ARBA" id="ARBA00022729"/>
    </source>
</evidence>
<feature type="domain" description="SD-repeat containing protein B" evidence="5">
    <location>
        <begin position="3137"/>
        <end position="3217"/>
    </location>
</feature>
<comment type="subcellular location">
    <subcellularLocation>
        <location evidence="1">Secreted</location>
    </subcellularLocation>
</comment>
<dbReference type="Gene3D" id="2.120.10.30">
    <property type="entry name" value="TolB, C-terminal domain"/>
    <property type="match status" value="2"/>
</dbReference>
<keyword evidence="2" id="KW-0964">Secreted</keyword>
<dbReference type="InterPro" id="IPR011659">
    <property type="entry name" value="WD40"/>
</dbReference>
<sequence>MRSESRKNRSLSRSKLDRHRGRRQLIVETLEDRRVLASITGSVFADVNANELRDGGEVGQSGVIAFVDANANQIRDAGELFATTDANGDFVIATVADGEHSIGIEVTGNLRQTTPLGLGGGDGTVLSFDTLTEGHPPSVSQMTDIAVSPDGSTAVGVFTYGERIALYDRDAQDGSLTFTGTVTAPQMYWANEGALSPDGKHFYVAAIIDDSISVFSKDTNGSMALVETVSTTTLGDTDLDGVARVLVSADGSQLYAIAGNGKSLTVFSIDSVTGGLTRTQSFRNGINGVTSLVVPSSIGQTPDGTKVIVGAANGFGSSFFSRDPATGVLTLDQPDQSLGQIRDIVMTADGHFAYLANSTGSIVVLERDAVSGDFAVAETFSTSGRTPWRVGLSADQSKVYFTSNTGDSLSVLSRDAVTGALSDLQTITDKVDVVEMDGPANFAVSPDGDHVYVASENSDSLQTFWVNQGERTTASRAVTIAGGVDATVSDFGVNSDTPRLISITTTEPSLTMSSSVDFVATFSEDVTGVDASDFILHNATLAGASINSVTPIGGSADQYLLTVATPTGTGTVQVRAIDDDTILDADLASTGGAGTGAVIGQSPAIAVDSEAPEVLSIAHAPIVSADVTSIDYHIAFNESVIGVDASDFSITSAGATVGTIDSVSGDGNSYVVRVLLSGGAGNVTLNLVNDDSITDAVGNILSSPATTVGETFANVAPIVRGALWADTDADGLRDPSEPGRVGVVVFADVNSNGTLDSGEPSATTDAEGNYEITGLVSNTTYSIVAQADPDWLQTNPVVYPGQDQLLSFGSAVVAGTSPNDFLNGTTFVTASADGNHVYAIANSSRVAVLSRNWTTGELVHTQTIGNGVNGFSGMAFPVDLVFSPNGRFGFLADRSSDEIVVMSRDLSTGHLSFVARYENGVGGVDGLDTIEALAISPDGESLYSVSTGQDALAVFRVDTTTGLLTPTQLFTNGTAPTTAFNNPYMVIASPDGRQVAVLAFNSSAINIFDVQPGTSDLLFRSTITSVPAARTAEFSRDGRFVYVGSSWSNEMRVFDRDVLSGDWTLVQTFATGTGNLDDLTISPDGLSVAVASVTQDRVKVFGRDASTGMLSELQTIENVAPHATLDGAAEVVYTADGRDLLVASGTSDSITVFSRYTGTPTPAGRVVTTEFKRSTDVDFGFQFAPLAVVSLTTDESSPSNASTLDFNLTFTAPAQGVDVTDFVLASGTGTGASISSVVGGPTEFTITVATGTGDGPIQLQMIDDDTIRNTANAPIGGVGDNGSVLSNIVDMDLTAPTIAFVDRLGPTNYRTDGDEVQFLVGYSEPVTGITASDFYLYEPSLSISDIAANAASNEFTVTVSVAGFEGNVYMAALTGQGLADAAGNLVGGSTITSQQFTVDRTPPTVLDVTLESPPFGNLEFSEFLVTFSENINSFSAADIELVATGPGTKEISSIHYVSGTQRRIVVRNTSGLGTSTINIVPNQTVTDMSGFHLLVGATDNPMFTKDAYVPHVTSIARADASPNNAATVHYTVTFDEPVLNVDVSDLVLVSSLGDVSIDSITGADDVYTVAINTGAGQGNVRLDVATGNDITDRAGNPLSATGLTGETYLVDHIAPTWTSSTLLDWTINSLDEVRFRINFSESVSSVDASDFLLNTTIPDATIVSVVGGGSVYTITANTGTSSGQLGLALAASTTIDDLAGNSLSQIKSIPGYTIDRTTPAVVSIEPMDTLTTGESWFRYEIKFDERIKFLDVADFEVVTTGSAAATVESVLGVNDRFEVTLRRTSNDGTIALKVSDTATIEDYYENDLVGGFVSAIAYTIPGDVTYSGIIWDDTNGDGIFDGGESATPGITVFHDANRDGVLGATEVSTVTIADGSYTIVSHWQANAVITEILSASTQQTFPSVASPSIARLTGDDTPGSEHYLSAYPSISGDGSVVAFESMSSNLVAGDTSVRDIFVHDGATDTITKVSVGHDGSLADGDSYIPVISDNGQFVVFRSSATNLVPNDTNGYDDIFVYDRVAGTTERVNVATDGTQANFDGYRDYDISADGRFVVFDSRAVTIDPLDTTSDADIYVRDRLLETTTFVSTGTYQTTSTQSVSGSGTSPSISDDGNIVAFESYIPAIYGGSVGSDIWIVNRSAGTIKQAHNRYLTGEPPGDSHDPRVSGDGSSIVFFSEARVSGVAHPDDMIFVYDVATEELEMIARSTDGDFVDVELRRPSISHDGRYVAYISKADDVTYNDMIPHVEGFVYDRDTGLTQPVTRRDDGSEGSEQVDWLSLSTDATTVAFGTQSALVDGDTNEQGDIYRRSVGPFQPARSHVVTPVGTTATNLDFGNAVLQSGIIAGELFQDNNRDGIRQAGELPIVGRTVYVDINDNSVADAGEPSIASDADGLYSFSDIATGTYTVRQVMPSDWSPSTGDGDGSTTASIGLPQSVSVGFEDLAHASTSAVAIPTYTSNGFTFGGNDPYFPSKWRVAGNPVAPESTSIYPGTTRTSYVSRRDGAPFDLLSIDTKSQNGSSIVGELRGKRAGLPDVVQTINVSASMQTFAISGFTDVESVTWSQYIAVDNFEFSVSPYTASAIPLGSQVTAAQLEGTVWVDDNLDSVVDPAEPRLAGWTVFQDLNGNGVQDAGEASAVSGADGSYAFAAIEPGPSTIVVETVAGYDPGVPGWSTTINPLPGQTLAQTFSFVPQPASISGFAWLDSDEDGVEDAGEDRVAGVTVYLDSNGNAAFDAGEPTVITDSTDLGFYEFTALAAGSYSVRTADSEFTQVWPLGAHVVDVDPGDAASRRFGVVDLLPTVFENRLIGIPDANAAQLSYSVAFSKPVTGVDASDFSVVTTGTLAATISNISGSDANYVVTVSTTSGVGTVLLRVNDNDSIIDATGDTLAGAGNSGGVDSVITTLDLDAPVVTSLSTIGPLFTSQSSVSFDLQFSEAVLSVDTTDFQITSTGVVGATVSSVDPVAGSTGRYTVVVQTTSGDGTVTIELVDDDSITDTAGNLLAGLGVGNGDFPADGTYTIEVDAKRDIVGRVFDDSIQNGVIDAGEVGHAGRTVYLDSNANGVFDSGEPSTTTLSDDSETPEDESGTYRFTDLPLGTYTVRADVVSPWVATSPTSVNVTLDFETIVGTANFGQRFNTTAISGLIFDDANGNGAQDSGELGDSGVTVYLDANQNGSFDAGERWTIAANDGTYQFDAVDPGEHVVRIIVSSNQVVTTPQSQVDRLFAANLLGNVIELDPADGSLLNSFSLTYSTQGAGSVPFYSSGLALMGDSLFALSANGWIFEADADSGQEIRQFQISTGTTEFAGLARIDGLLYAMDSFSDSIFVVDPTSSSVTQVFDIQALNVGTNFHPGTPQLDSGLGETADGTLLVAVTDSAKRIVIDPATGFIVGNQTHTQPDPDAGFAGGAGFTYVGVPSSPHEVVVYDSAGMEVGSYVASVAPHSLAIGVASSSSFTVTVAFGDQAEGNDFGVVDNFGTVTGTQFIDANMNGVFDGGESPLVGAIVYVDRNDNAWPDADEPQAISAVDGTYTIAEVPVGNHRVRALARPSFRPVTISPGEDRLYASGLGENVGNNLYRMRLFQIDPQDGSVLETIETDITTRFGVEIAFDGDRFIAIDNWNNQLYEITLDGKLIDSRPLGEQLPTGGFSTVVDLGPTIIGDSIISVRFLGTTPYLAQYNPDTNTFEDRSPISIVIDSATPNVSLPNWWRVSAGRTADGNSIVISGNQSLVTLTIDVQTAVGVLGEGPLPSVRARDSLNGEVFVSNNSNIQVYGNPDRIFNVPFVPTGLASGTFQDNGVSVSVAANQSTDAVNHGFRSTLSTVSGSISGDVPAGGAEVYVDTNGNRTFDAGEPTAITDSSGEYSIADVTPGDFSVRVKPIAGKIINAIADDSVRLFVQGADAGNPFIAEIDPVTGETLNSFATQYGTAWAGMALDNGVLYLAQSNVMRAIDADTGALLREIAIPAGYYKGMAILDSVAYLHDSQNGLLRSFDLRTNRLGSTFNLNELNLDYTNSTEGGLGEAPDGQHLILSVGSNAWTVDPATGLFVENLGNLTTGNAIAGAGGQWFEPGNFSSNSFAKSINVRDASGNVTRTITFNASGYIDGMAAESVTATSNSVVLYGADSATGADFVILDKLGSISGIQFVDGNENGLFDTGELPIEGVIVFVDTNFNEWPDANEPQTTSGADGTYTIAGVPAGNAYVRTVTPTNHRPTDVSYSSDRLFTTGRISNPNSPPSFVMDIREIDPINGDVLSVIQTDVEISFLHSTAFDGKQLIVIDNDLDVLHEIALDGTVLDSTPLPWDGNEFLFVTGPVIARGSIYVLGSIGSQHSIYRYDPATNEFVDRKSVTLAFTATETAPQFSAALSESTDGQSIVAFSSQDGVFTIDPTTGRTTSVGQLSETYGWEYAATAVGDEQFVGSNGSSGTLVYDSDWVFQRAFPANYSRQGFGGGKYEDSGLVVDVSSGQVSSGVSFGFQSTLATISGTIRDDVNGDGVSDVGDEPRVGAQVFLDANRNGVLDAGEQSVMTDASGTYTFTDVTPGDHYIRVATGSDERSIATAGNATRLFTTQQSFGSGPTIIRELDPLSGQVLNTFDAPDDGGGVGLALDQYALYFVAYDRFYSLDPDTGELLAYLELPSGYYTGLATVAGHVFAVEPSTNKVLKIDPLSQTVVETFTSSFDLTGTLGESIDGTQLIASTSNNGVIAIDSDFGSEDPNINFLWTNAGFGTAAGEHYHGSQGNVQIRNGQNQLVRILPADYDTGNASGLAVAEVPHGEARLNDGVDDVQSNVDFLIQSGFETNDIELSETSINENVDTSSADVLFAELSAVDASPIAQRFFALVAGDGDDDNSKFVVVGNELRLKQGEVIDYETQSTYQVRVMVGNHTGTLLEKQLTLSVNNLVEINKSNVTINGGENQRSRVDTMTIEFDTDVILQAGAITVTKRGTGGGLAGVVISPLPGATARIFTLTFSGNFTEFGSLADGNYQLTVDASKIVSVDGTGLDANGDGITGDNFEFGDVASDKFFRYYGDVDGDRDVDGSDFLYFRGAYGKSLGQVGYSQSFNFNLDSIVNGSDFLQFRGRYGKTLLF</sequence>
<evidence type="ECO:0000256" key="4">
    <source>
        <dbReference type="SAM" id="MobiDB-lite"/>
    </source>
</evidence>
<dbReference type="Proteomes" id="UP000318288">
    <property type="component" value="Unassembled WGS sequence"/>
</dbReference>
<dbReference type="EMBL" id="SJPW01000006">
    <property type="protein sequence ID" value="TWU48671.1"/>
    <property type="molecule type" value="Genomic_DNA"/>
</dbReference>
<accession>A0A5C6EM29</accession>
<dbReference type="InterPro" id="IPR033764">
    <property type="entry name" value="Sdr_B"/>
</dbReference>
<dbReference type="SUPFAM" id="SSF50998">
    <property type="entry name" value="Quinoprotein alcohol dehydrogenase-like"/>
    <property type="match status" value="2"/>
</dbReference>
<dbReference type="Gene3D" id="2.60.40.10">
    <property type="entry name" value="Immunoglobulins"/>
    <property type="match status" value="9"/>
</dbReference>
<organism evidence="6 7">
    <name type="scientific">Rubripirellula tenax</name>
    <dbReference type="NCBI Taxonomy" id="2528015"/>
    <lineage>
        <taxon>Bacteria</taxon>
        <taxon>Pseudomonadati</taxon>
        <taxon>Planctomycetota</taxon>
        <taxon>Planctomycetia</taxon>
        <taxon>Pirellulales</taxon>
        <taxon>Pirellulaceae</taxon>
        <taxon>Rubripirellula</taxon>
    </lineage>
</organism>
<protein>
    <submittedName>
        <fullName evidence="6">Serine-aspartate repeat-containing protein D</fullName>
    </submittedName>
</protein>
<name>A0A5C6EM29_9BACT</name>
<proteinExistence type="predicted"/>
<keyword evidence="3" id="KW-0732">Signal</keyword>
<dbReference type="SUPFAM" id="SSF117074">
    <property type="entry name" value="Hypothetical protein PA1324"/>
    <property type="match status" value="12"/>
</dbReference>
<dbReference type="InterPro" id="IPR051417">
    <property type="entry name" value="SDr/BOS_complex"/>
</dbReference>
<dbReference type="InterPro" id="IPR018247">
    <property type="entry name" value="EF_Hand_1_Ca_BS"/>
</dbReference>
<dbReference type="SMART" id="SM00564">
    <property type="entry name" value="PQQ"/>
    <property type="match status" value="5"/>
</dbReference>
<dbReference type="GO" id="GO:0005576">
    <property type="term" value="C:extracellular region"/>
    <property type="evidence" value="ECO:0007669"/>
    <property type="project" value="UniProtKB-SubCell"/>
</dbReference>
<feature type="region of interest" description="Disordered" evidence="4">
    <location>
        <begin position="3055"/>
        <end position="3083"/>
    </location>
</feature>
<feature type="domain" description="SD-repeat containing protein B" evidence="5">
    <location>
        <begin position="2693"/>
        <end position="2763"/>
    </location>
</feature>
<dbReference type="Pfam" id="PF17210">
    <property type="entry name" value="SdrD_B"/>
    <property type="match status" value="3"/>
</dbReference>
<dbReference type="InterPro" id="IPR011044">
    <property type="entry name" value="Quino_amine_DH_bsu"/>
</dbReference>
<dbReference type="Pfam" id="PF07676">
    <property type="entry name" value="PD40"/>
    <property type="match status" value="2"/>
</dbReference>
<evidence type="ECO:0000259" key="5">
    <source>
        <dbReference type="Pfam" id="PF17210"/>
    </source>
</evidence>
<dbReference type="PANTHER" id="PTHR23303">
    <property type="entry name" value="CARBOXYPEPTIDASE REGULATORY REGION-CONTAINING"/>
    <property type="match status" value="1"/>
</dbReference>
<dbReference type="InterPro" id="IPR011047">
    <property type="entry name" value="Quinoprotein_ADH-like_sf"/>
</dbReference>
<dbReference type="GO" id="GO:0000272">
    <property type="term" value="P:polysaccharide catabolic process"/>
    <property type="evidence" value="ECO:0007669"/>
    <property type="project" value="InterPro"/>
</dbReference>
<evidence type="ECO:0000256" key="2">
    <source>
        <dbReference type="ARBA" id="ARBA00022525"/>
    </source>
</evidence>
<dbReference type="SUPFAM" id="SSF51004">
    <property type="entry name" value="C-terminal (heme d1) domain of cytochrome cd1-nitrite reductase"/>
    <property type="match status" value="1"/>
</dbReference>
<dbReference type="PROSITE" id="PS00018">
    <property type="entry name" value="EF_HAND_1"/>
    <property type="match status" value="2"/>
</dbReference>
<feature type="domain" description="SD-repeat containing protein B" evidence="5">
    <location>
        <begin position="2346"/>
        <end position="2419"/>
    </location>
</feature>
<comment type="caution">
    <text evidence="6">The sequence shown here is derived from an EMBL/GenBank/DDBJ whole genome shotgun (WGS) entry which is preliminary data.</text>
</comment>
<dbReference type="Pfam" id="PF10282">
    <property type="entry name" value="Lactonase"/>
    <property type="match status" value="5"/>
</dbReference>
<reference evidence="6 7" key="1">
    <citation type="submission" date="2019-02" db="EMBL/GenBank/DDBJ databases">
        <title>Deep-cultivation of Planctomycetes and their phenomic and genomic characterization uncovers novel biology.</title>
        <authorList>
            <person name="Wiegand S."/>
            <person name="Jogler M."/>
            <person name="Boedeker C."/>
            <person name="Pinto D."/>
            <person name="Vollmers J."/>
            <person name="Rivas-Marin E."/>
            <person name="Kohn T."/>
            <person name="Peeters S.H."/>
            <person name="Heuer A."/>
            <person name="Rast P."/>
            <person name="Oberbeckmann S."/>
            <person name="Bunk B."/>
            <person name="Jeske O."/>
            <person name="Meyerdierks A."/>
            <person name="Storesund J.E."/>
            <person name="Kallscheuer N."/>
            <person name="Luecker S."/>
            <person name="Lage O.M."/>
            <person name="Pohl T."/>
            <person name="Merkel B.J."/>
            <person name="Hornburger P."/>
            <person name="Mueller R.-W."/>
            <person name="Bruemmer F."/>
            <person name="Labrenz M."/>
            <person name="Spormann A.M."/>
            <person name="Op Den Camp H."/>
            <person name="Overmann J."/>
            <person name="Amann R."/>
            <person name="Jetten M.S.M."/>
            <person name="Mascher T."/>
            <person name="Medema M.H."/>
            <person name="Devos D.P."/>
            <person name="Kaster A.-K."/>
            <person name="Ovreas L."/>
            <person name="Rohde M."/>
            <person name="Galperin M.Y."/>
            <person name="Jogler C."/>
        </authorList>
    </citation>
    <scope>NUCLEOTIDE SEQUENCE [LARGE SCALE GENOMIC DNA]</scope>
    <source>
        <strain evidence="6 7">Poly51</strain>
    </source>
</reference>